<protein>
    <submittedName>
        <fullName evidence="4">Regulatory LuxR family protein</fullName>
    </submittedName>
</protein>
<dbReference type="AlphaFoldDB" id="A0A327SEU0"/>
<organism evidence="4 5">
    <name type="scientific">Gelidibacter algens</name>
    <dbReference type="NCBI Taxonomy" id="49280"/>
    <lineage>
        <taxon>Bacteria</taxon>
        <taxon>Pseudomonadati</taxon>
        <taxon>Bacteroidota</taxon>
        <taxon>Flavobacteriia</taxon>
        <taxon>Flavobacteriales</taxon>
        <taxon>Flavobacteriaceae</taxon>
        <taxon>Gelidibacter</taxon>
    </lineage>
</organism>
<sequence length="940" mass="107975">MAMKSKMPFLLPSPFVVVLFCCLFFQSRLEAQYSPYFQNYDLSQYNAGNQNWGISKAEDGRLYVANNKGLLEFDGLKWTLNVLPNKTTIRSVLAVDKKIYIGSYEEFGFWERDKFGTLNYTSISKDLDPREFLNQEFWQIISTDDAIIFRSFLNIYIFRNGVIKKIEPPSTVMSCNVIDGTLYIATLTNGILSLQNGDLKPFIEHGALVDTKIVSISKTDGAFFITTSLEGIFTYAKGVLKPWTTEITAIVKEHQLNVFTEMENGNMVFGTIQNGVYVTNPDGQIKFHIHKENGLINNTVLSQYIDENDQLWMGLDNGLASADLKSPYLFYNDVSGKLGAVYDVINYKNTVYIGSNTGLFYLDQKNTLQFIDGSQGQVWDLTEIEGDLFCGHNNGTYIVEDKKLKLISQFTGGWVIRKVVDAPRTYIQGTYAGLVKFKKESTGWTVKQLGGTTIPSRFLVFEDAYTAWVAHAYKGLYKIKFSKSYDSILDIKNYEHKGLSSTYNVRVYKLKNDISIKTNNGWQKYEPLLDTIVPYDLLNTSFGKNSYIISENDVTTLAVKNQNSINFKTFPEDGFKASLSDKYFKKRLIVGYENVSQLKDDTQALSLDNGFMLFDTSLSAESNVLQKPYFEGIEIDQQRIALNAIENIELPNNFKTFTIALTAPKSKDHFFEYTVASMDAVHWYKIENETLDLSNISYGTYEFLFRASNHLGETSANQKLMVTVLPPWYRTAQGYLFFAFILALILILFYVLHRRKIEKEQKLLQIKFAEKQNELIKEKNVENQRHIVELKNESLKNEVKLKSKQLANTAMALVKKNETLLELKKEISIHKNTFDNYISYKNIIKKIDTSIGHKDEWKVFEYNFNQVHEEFFKQLKGEHPNLTSKDLRVCAYIKMNLSTKEIAPLLNISIRGVETQRYRLKNKLKLNSDKSLTDYLLNFK</sequence>
<keyword evidence="5" id="KW-1185">Reference proteome</keyword>
<accession>A0A327SEU0</accession>
<feature type="coiled-coil region" evidence="1">
    <location>
        <begin position="754"/>
        <end position="798"/>
    </location>
</feature>
<gene>
    <name evidence="4" type="ORF">LX77_00693</name>
</gene>
<dbReference type="InterPro" id="IPR000792">
    <property type="entry name" value="Tscrpt_reg_LuxR_C"/>
</dbReference>
<reference evidence="4 5" key="1">
    <citation type="submission" date="2018-06" db="EMBL/GenBank/DDBJ databases">
        <title>Genomic Encyclopedia of Archaeal and Bacterial Type Strains, Phase II (KMG-II): from individual species to whole genera.</title>
        <authorList>
            <person name="Goeker M."/>
        </authorList>
    </citation>
    <scope>NUCLEOTIDE SEQUENCE [LARGE SCALE GENOMIC DNA]</scope>
    <source>
        <strain evidence="4 5">DSM 12408</strain>
    </source>
</reference>
<proteinExistence type="predicted"/>
<dbReference type="Gene3D" id="1.10.10.10">
    <property type="entry name" value="Winged helix-like DNA-binding domain superfamily/Winged helix DNA-binding domain"/>
    <property type="match status" value="1"/>
</dbReference>
<evidence type="ECO:0000256" key="2">
    <source>
        <dbReference type="SAM" id="Phobius"/>
    </source>
</evidence>
<dbReference type="SMART" id="SM00421">
    <property type="entry name" value="HTH_LUXR"/>
    <property type="match status" value="1"/>
</dbReference>
<feature type="transmembrane region" description="Helical" evidence="2">
    <location>
        <begin position="734"/>
        <end position="752"/>
    </location>
</feature>
<dbReference type="RefSeq" id="WP_248912306.1">
    <property type="nucleotide sequence ID" value="NZ_LZRN01000003.1"/>
</dbReference>
<dbReference type="GO" id="GO:0003677">
    <property type="term" value="F:DNA binding"/>
    <property type="evidence" value="ECO:0007669"/>
    <property type="project" value="InterPro"/>
</dbReference>
<keyword evidence="2" id="KW-0812">Transmembrane</keyword>
<feature type="domain" description="HTH luxR-type" evidence="3">
    <location>
        <begin position="879"/>
        <end position="936"/>
    </location>
</feature>
<evidence type="ECO:0000313" key="5">
    <source>
        <dbReference type="Proteomes" id="UP000248987"/>
    </source>
</evidence>
<dbReference type="Proteomes" id="UP000248987">
    <property type="component" value="Unassembled WGS sequence"/>
</dbReference>
<keyword evidence="2" id="KW-0472">Membrane</keyword>
<dbReference type="EMBL" id="QLLQ01000002">
    <property type="protein sequence ID" value="RAJ26444.1"/>
    <property type="molecule type" value="Genomic_DNA"/>
</dbReference>
<dbReference type="InterPro" id="IPR016032">
    <property type="entry name" value="Sig_transdc_resp-reg_C-effctor"/>
</dbReference>
<dbReference type="SUPFAM" id="SSF63829">
    <property type="entry name" value="Calcium-dependent phosphotriesterase"/>
    <property type="match status" value="1"/>
</dbReference>
<dbReference type="Gene3D" id="2.60.40.10">
    <property type="entry name" value="Immunoglobulins"/>
    <property type="match status" value="1"/>
</dbReference>
<evidence type="ECO:0000256" key="1">
    <source>
        <dbReference type="SAM" id="Coils"/>
    </source>
</evidence>
<keyword evidence="2" id="KW-1133">Transmembrane helix</keyword>
<dbReference type="GO" id="GO:0006355">
    <property type="term" value="P:regulation of DNA-templated transcription"/>
    <property type="evidence" value="ECO:0007669"/>
    <property type="project" value="InterPro"/>
</dbReference>
<dbReference type="Pfam" id="PF00196">
    <property type="entry name" value="GerE"/>
    <property type="match status" value="1"/>
</dbReference>
<dbReference type="InterPro" id="IPR015943">
    <property type="entry name" value="WD40/YVTN_repeat-like_dom_sf"/>
</dbReference>
<comment type="caution">
    <text evidence="4">The sequence shown here is derived from an EMBL/GenBank/DDBJ whole genome shotgun (WGS) entry which is preliminary data.</text>
</comment>
<evidence type="ECO:0000313" key="4">
    <source>
        <dbReference type="EMBL" id="RAJ26444.1"/>
    </source>
</evidence>
<name>A0A327SEU0_9FLAO</name>
<dbReference type="SUPFAM" id="SSF46894">
    <property type="entry name" value="C-terminal effector domain of the bipartite response regulators"/>
    <property type="match status" value="1"/>
</dbReference>
<dbReference type="InterPro" id="IPR013783">
    <property type="entry name" value="Ig-like_fold"/>
</dbReference>
<evidence type="ECO:0000259" key="3">
    <source>
        <dbReference type="SMART" id="SM00421"/>
    </source>
</evidence>
<dbReference type="Gene3D" id="2.130.10.10">
    <property type="entry name" value="YVTN repeat-like/Quinoprotein amine dehydrogenase"/>
    <property type="match status" value="2"/>
</dbReference>
<dbReference type="InterPro" id="IPR036388">
    <property type="entry name" value="WH-like_DNA-bd_sf"/>
</dbReference>
<keyword evidence="1" id="KW-0175">Coiled coil</keyword>